<evidence type="ECO:0008006" key="3">
    <source>
        <dbReference type="Google" id="ProtNLM"/>
    </source>
</evidence>
<accession>A0A917FXC2</accession>
<comment type="caution">
    <text evidence="1">The sequence shown here is derived from an EMBL/GenBank/DDBJ whole genome shotgun (WGS) entry which is preliminary data.</text>
</comment>
<dbReference type="AlphaFoldDB" id="A0A917FXC2"/>
<evidence type="ECO:0000313" key="2">
    <source>
        <dbReference type="Proteomes" id="UP000616608"/>
    </source>
</evidence>
<dbReference type="EMBL" id="BMJT01000001">
    <property type="protein sequence ID" value="GGG11895.1"/>
    <property type="molecule type" value="Genomic_DNA"/>
</dbReference>
<gene>
    <name evidence="1" type="ORF">GCM10007425_02770</name>
</gene>
<protein>
    <recommendedName>
        <fullName evidence="3">Uracil-DNA glycosylase</fullName>
    </recommendedName>
</protein>
<reference evidence="1" key="1">
    <citation type="journal article" date="2014" name="Int. J. Syst. Evol. Microbiol.">
        <title>Complete genome sequence of Corynebacterium casei LMG S-19264T (=DSM 44701T), isolated from a smear-ripened cheese.</title>
        <authorList>
            <consortium name="US DOE Joint Genome Institute (JGI-PGF)"/>
            <person name="Walter F."/>
            <person name="Albersmeier A."/>
            <person name="Kalinowski J."/>
            <person name="Ruckert C."/>
        </authorList>
    </citation>
    <scope>NUCLEOTIDE SEQUENCE</scope>
    <source>
        <strain evidence="1">CGMCC 1.15760</strain>
    </source>
</reference>
<keyword evidence="2" id="KW-1185">Reference proteome</keyword>
<proteinExistence type="predicted"/>
<sequence>MANCFQCHFFKVTWDTNNPRACTAYGFKSKQIPSTVVKQSSGMDCMKFKQKQQRGDGR</sequence>
<evidence type="ECO:0000313" key="1">
    <source>
        <dbReference type="EMBL" id="GGG11895.1"/>
    </source>
</evidence>
<dbReference type="RefSeq" id="WP_229704127.1">
    <property type="nucleotide sequence ID" value="NZ_BMJT01000001.1"/>
</dbReference>
<organism evidence="1 2">
    <name type="scientific">Lysinibacillus alkalisoli</name>
    <dbReference type="NCBI Taxonomy" id="1911548"/>
    <lineage>
        <taxon>Bacteria</taxon>
        <taxon>Bacillati</taxon>
        <taxon>Bacillota</taxon>
        <taxon>Bacilli</taxon>
        <taxon>Bacillales</taxon>
        <taxon>Bacillaceae</taxon>
        <taxon>Lysinibacillus</taxon>
    </lineage>
</organism>
<dbReference type="Proteomes" id="UP000616608">
    <property type="component" value="Unassembled WGS sequence"/>
</dbReference>
<reference evidence="1" key="2">
    <citation type="submission" date="2020-09" db="EMBL/GenBank/DDBJ databases">
        <authorList>
            <person name="Sun Q."/>
            <person name="Zhou Y."/>
        </authorList>
    </citation>
    <scope>NUCLEOTIDE SEQUENCE</scope>
    <source>
        <strain evidence="1">CGMCC 1.15760</strain>
    </source>
</reference>
<name>A0A917FXC2_9BACI</name>